<proteinExistence type="predicted"/>
<feature type="compositionally biased region" description="Gly residues" evidence="1">
    <location>
        <begin position="46"/>
        <end position="56"/>
    </location>
</feature>
<name>A0A9Q1M1N7_9SOLA</name>
<keyword evidence="3" id="KW-1185">Reference proteome</keyword>
<evidence type="ECO:0000313" key="3">
    <source>
        <dbReference type="Proteomes" id="UP001152561"/>
    </source>
</evidence>
<gene>
    <name evidence="2" type="ORF">K7X08_010860</name>
</gene>
<protein>
    <submittedName>
        <fullName evidence="2">Uncharacterized protein</fullName>
    </submittedName>
</protein>
<dbReference type="EMBL" id="JAJAGQ010000012">
    <property type="protein sequence ID" value="KAJ8547274.1"/>
    <property type="molecule type" value="Genomic_DNA"/>
</dbReference>
<feature type="compositionally biased region" description="Basic and acidic residues" evidence="1">
    <location>
        <begin position="59"/>
        <end position="70"/>
    </location>
</feature>
<dbReference type="Proteomes" id="UP001152561">
    <property type="component" value="Unassembled WGS sequence"/>
</dbReference>
<evidence type="ECO:0000256" key="1">
    <source>
        <dbReference type="SAM" id="MobiDB-lite"/>
    </source>
</evidence>
<organism evidence="2 3">
    <name type="scientific">Anisodus acutangulus</name>
    <dbReference type="NCBI Taxonomy" id="402998"/>
    <lineage>
        <taxon>Eukaryota</taxon>
        <taxon>Viridiplantae</taxon>
        <taxon>Streptophyta</taxon>
        <taxon>Embryophyta</taxon>
        <taxon>Tracheophyta</taxon>
        <taxon>Spermatophyta</taxon>
        <taxon>Magnoliopsida</taxon>
        <taxon>eudicotyledons</taxon>
        <taxon>Gunneridae</taxon>
        <taxon>Pentapetalae</taxon>
        <taxon>asterids</taxon>
        <taxon>lamiids</taxon>
        <taxon>Solanales</taxon>
        <taxon>Solanaceae</taxon>
        <taxon>Solanoideae</taxon>
        <taxon>Hyoscyameae</taxon>
        <taxon>Anisodus</taxon>
    </lineage>
</organism>
<dbReference type="OrthoDB" id="2401965at2759"/>
<feature type="region of interest" description="Disordered" evidence="1">
    <location>
        <begin position="41"/>
        <end position="70"/>
    </location>
</feature>
<dbReference type="Gene3D" id="1.20.1270.10">
    <property type="match status" value="1"/>
</dbReference>
<reference evidence="3" key="1">
    <citation type="journal article" date="2023" name="Proc. Natl. Acad. Sci. U.S.A.">
        <title>Genomic and structural basis for evolution of tropane alkaloid biosynthesis.</title>
        <authorList>
            <person name="Wanga Y.-J."/>
            <person name="Taina T."/>
            <person name="Yua J.-Y."/>
            <person name="Lia J."/>
            <person name="Xua B."/>
            <person name="Chenc J."/>
            <person name="D'Auriad J.C."/>
            <person name="Huanga J.-P."/>
            <person name="Huanga S.-X."/>
        </authorList>
    </citation>
    <scope>NUCLEOTIDE SEQUENCE [LARGE SCALE GENOMIC DNA]</scope>
    <source>
        <strain evidence="3">cv. KIB-2019</strain>
    </source>
</reference>
<evidence type="ECO:0000313" key="2">
    <source>
        <dbReference type="EMBL" id="KAJ8547274.1"/>
    </source>
</evidence>
<accession>A0A9Q1M1N7</accession>
<dbReference type="InterPro" id="IPR029048">
    <property type="entry name" value="HSP70_C_sf"/>
</dbReference>
<dbReference type="AlphaFoldDB" id="A0A9Q1M1N7"/>
<sequence>MATEIETAVLDLRAAMGTENIEDIKSKLNAANKAVSKIGEHMVGSNSGGASGGSQGGDRPPEAEYEEVKK</sequence>
<comment type="caution">
    <text evidence="2">The sequence shown here is derived from an EMBL/GenBank/DDBJ whole genome shotgun (WGS) entry which is preliminary data.</text>
</comment>